<dbReference type="KEGG" id="vbl:L21SP4_00163"/>
<keyword evidence="2" id="KW-1185">Reference proteome</keyword>
<dbReference type="PROSITE" id="PS00018">
    <property type="entry name" value="EF_HAND_1"/>
    <property type="match status" value="1"/>
</dbReference>
<accession>A0A0G3EDI5</accession>
<dbReference type="InterPro" id="IPR018247">
    <property type="entry name" value="EF_Hand_1_Ca_BS"/>
</dbReference>
<reference evidence="1 2" key="2">
    <citation type="journal article" date="2016" name="ISME J.">
        <title>Characterization of the first cultured representative of Verrucomicrobia subdivision 5 indicates the proposal of a novel phylum.</title>
        <authorList>
            <person name="Spring S."/>
            <person name="Bunk B."/>
            <person name="Sproer C."/>
            <person name="Schumann P."/>
            <person name="Rohde M."/>
            <person name="Tindall B.J."/>
            <person name="Klenk H.P."/>
        </authorList>
    </citation>
    <scope>NUCLEOTIDE SEQUENCE [LARGE SCALE GENOMIC DNA]</scope>
    <source>
        <strain evidence="1 2">L21-Fru-AB</strain>
    </source>
</reference>
<dbReference type="EMBL" id="CP010904">
    <property type="protein sequence ID" value="AKJ63447.1"/>
    <property type="molecule type" value="Genomic_DNA"/>
</dbReference>
<organism evidence="1 2">
    <name type="scientific">Kiritimatiella glycovorans</name>
    <dbReference type="NCBI Taxonomy" id="1307763"/>
    <lineage>
        <taxon>Bacteria</taxon>
        <taxon>Pseudomonadati</taxon>
        <taxon>Kiritimatiellota</taxon>
        <taxon>Kiritimatiellia</taxon>
        <taxon>Kiritimatiellales</taxon>
        <taxon>Kiritimatiellaceae</taxon>
        <taxon>Kiritimatiella</taxon>
    </lineage>
</organism>
<evidence type="ECO:0000313" key="1">
    <source>
        <dbReference type="EMBL" id="AKJ63447.1"/>
    </source>
</evidence>
<sequence length="837" mass="96092">MIMAVGFAVSMRTERLVFDSELESAKTRHLVDAALNRALNEIDLQVGTNHYPLQDWIVSDGAGTVDTIDLNRSNLWTHLPKGVGNPASPTPARWITLTEKDTGRAVGRIGFAAVDCAGFFDANTLFDEERKAEDAQYDLELNNALLREFADGVTARDVDDRRTNAVMYASNPEFYSFNQDLLEERPVHLFTHSYYPTNGSVPHSDGNRREIVRWMGSNRVERTLINQTRDFNWNGRGNSTAAKWTYISEHCREVYDQIREMVYDYHENVESLTDPEFTAISIAEQLYNHSTGAASFTHISAFNDIVWEGSGYESETDRWDTGLNSLGFKLAPFLNEIVIDTTYYKDETVPGETNYVYRLRADIELWHPFPRMNFAGGWSGDFCTTPYVEFDFKFDPDTLDFSEDPGVSNLPSDRNGWRYFTPKSIETSFFHLNTLDNGSFMHRTSREHQTFMPNEFETGYVECEVSQLNEPFDIPTDFVLGRIRAQWRNNATNMSDGWFLFDQVIAPGDPDNILYMPFDQACVTTPGTLDNPNSKRVSFQVDDPRINWDFEDHWHWGVPETLGNGIGAGMNSVLTYDDPEKDGTFWMYQPGKDFVVYEGWTNRLLRSVADFGTFLYDENKPWTTMKLAGPEAWPVFEYFGFKDESRTNGLPREITRGLVNPNTLQTNVLASLLYRAPVHKWHHRRPDWRYMESFIPTNYIEDAGTARDLASRLILDDPVRTPYEAYSKYDYDELMDVLKGGTFTYPLSEIDDDHGDWGYEGMVTKWDVDNLLGHLRPYLSTRQNLFLVYLAAQSIDDADGDGTIDNGEVSSDRLALAVCWRDPEREQAPRVLAFRWL</sequence>
<protein>
    <submittedName>
        <fullName evidence="1">Uncharacterized protein</fullName>
    </submittedName>
</protein>
<dbReference type="Proteomes" id="UP000035268">
    <property type="component" value="Chromosome"/>
</dbReference>
<gene>
    <name evidence="1" type="ORF">L21SP4_00163</name>
</gene>
<proteinExistence type="predicted"/>
<reference evidence="2" key="1">
    <citation type="submission" date="2015-02" db="EMBL/GenBank/DDBJ databases">
        <title>Description and complete genome sequence of the first cultured representative of the subdivision 5 of the Verrucomicrobia phylum.</title>
        <authorList>
            <person name="Spring S."/>
            <person name="Bunk B."/>
            <person name="Sproer C."/>
            <person name="Klenk H.-P."/>
        </authorList>
    </citation>
    <scope>NUCLEOTIDE SEQUENCE [LARGE SCALE GENOMIC DNA]</scope>
    <source>
        <strain evidence="2">L21-Fru-AB</strain>
    </source>
</reference>
<evidence type="ECO:0000313" key="2">
    <source>
        <dbReference type="Proteomes" id="UP000035268"/>
    </source>
</evidence>
<name>A0A0G3EDI5_9BACT</name>
<dbReference type="AlphaFoldDB" id="A0A0G3EDI5"/>